<protein>
    <submittedName>
        <fullName evidence="3">ANK_REP_REGION domain-containing protein</fullName>
    </submittedName>
</protein>
<evidence type="ECO:0000313" key="1">
    <source>
        <dbReference type="EMBL" id="VDL93242.1"/>
    </source>
</evidence>
<proteinExistence type="predicted"/>
<organism evidence="3">
    <name type="scientific">Schistocephalus solidus</name>
    <name type="common">Tapeworm</name>
    <dbReference type="NCBI Taxonomy" id="70667"/>
    <lineage>
        <taxon>Eukaryota</taxon>
        <taxon>Metazoa</taxon>
        <taxon>Spiralia</taxon>
        <taxon>Lophotrochozoa</taxon>
        <taxon>Platyhelminthes</taxon>
        <taxon>Cestoda</taxon>
        <taxon>Eucestoda</taxon>
        <taxon>Diphyllobothriidea</taxon>
        <taxon>Diphyllobothriidae</taxon>
        <taxon>Schistocephalus</taxon>
    </lineage>
</organism>
<accession>A0A183SRK9</accession>
<reference evidence="3" key="1">
    <citation type="submission" date="2016-06" db="UniProtKB">
        <authorList>
            <consortium name="WormBaseParasite"/>
        </authorList>
    </citation>
    <scope>IDENTIFICATION</scope>
</reference>
<evidence type="ECO:0000313" key="3">
    <source>
        <dbReference type="WBParaSite" id="SSLN_0000707601-mRNA-1"/>
    </source>
</evidence>
<gene>
    <name evidence="1" type="ORF">SSLN_LOCUS6857</name>
</gene>
<dbReference type="WBParaSite" id="SSLN_0000707601-mRNA-1">
    <property type="protein sequence ID" value="SSLN_0000707601-mRNA-1"/>
    <property type="gene ID" value="SSLN_0000707601"/>
</dbReference>
<dbReference type="EMBL" id="UYSU01033880">
    <property type="protein sequence ID" value="VDL93242.1"/>
    <property type="molecule type" value="Genomic_DNA"/>
</dbReference>
<dbReference type="OrthoDB" id="6312456at2759"/>
<evidence type="ECO:0000313" key="2">
    <source>
        <dbReference type="Proteomes" id="UP000275846"/>
    </source>
</evidence>
<dbReference type="Proteomes" id="UP000275846">
    <property type="component" value="Unassembled WGS sequence"/>
</dbReference>
<dbReference type="AlphaFoldDB" id="A0A183SRK9"/>
<keyword evidence="2" id="KW-1185">Reference proteome</keyword>
<name>A0A183SRK9_SCHSO</name>
<reference evidence="1 2" key="2">
    <citation type="submission" date="2018-11" db="EMBL/GenBank/DDBJ databases">
        <authorList>
            <consortium name="Pathogen Informatics"/>
        </authorList>
    </citation>
    <scope>NUCLEOTIDE SEQUENCE [LARGE SCALE GENOMIC DNA]</scope>
    <source>
        <strain evidence="1 2">NST_G2</strain>
    </source>
</reference>
<sequence length="101" mass="10865">MGEAARADDCAELVSLTRQAEAHQAIIDTLRQTGHTSHDVVPDGKGNTSVASLCLWPAAPEDVVAGTRLLQLTLIRESSLTESSNVHLVARQYEKLKKESG</sequence>